<gene>
    <name evidence="1" type="ORF">GT003_07440</name>
</gene>
<dbReference type="OrthoDB" id="2426241at2"/>
<reference evidence="1 2" key="1">
    <citation type="submission" date="2020-01" db="EMBL/GenBank/DDBJ databases">
        <title>Paenibacillus soybeanensis sp. nov. isolated from the nodules of soybean (Glycine max(L.) Merr).</title>
        <authorList>
            <person name="Wang H."/>
        </authorList>
    </citation>
    <scope>NUCLEOTIDE SEQUENCE [LARGE SCALE GENOMIC DNA]</scope>
    <source>
        <strain evidence="1 2">DSM 23054</strain>
    </source>
</reference>
<organism evidence="1 2">
    <name type="scientific">Paenibacillus sacheonensis</name>
    <dbReference type="NCBI Taxonomy" id="742054"/>
    <lineage>
        <taxon>Bacteria</taxon>
        <taxon>Bacillati</taxon>
        <taxon>Bacillota</taxon>
        <taxon>Bacilli</taxon>
        <taxon>Bacillales</taxon>
        <taxon>Paenibacillaceae</taxon>
        <taxon>Paenibacillus</taxon>
    </lineage>
</organism>
<dbReference type="Proteomes" id="UP000558113">
    <property type="component" value="Unassembled WGS sequence"/>
</dbReference>
<name>A0A7X4YLZ2_9BACL</name>
<protein>
    <submittedName>
        <fullName evidence="1">Uncharacterized protein</fullName>
    </submittedName>
</protein>
<keyword evidence="2" id="KW-1185">Reference proteome</keyword>
<proteinExistence type="predicted"/>
<evidence type="ECO:0000313" key="1">
    <source>
        <dbReference type="EMBL" id="NBC68816.1"/>
    </source>
</evidence>
<dbReference type="EMBL" id="JAAAMU010000003">
    <property type="protein sequence ID" value="NBC68816.1"/>
    <property type="molecule type" value="Genomic_DNA"/>
</dbReference>
<comment type="caution">
    <text evidence="1">The sequence shown here is derived from an EMBL/GenBank/DDBJ whole genome shotgun (WGS) entry which is preliminary data.</text>
</comment>
<accession>A0A7X4YLZ2</accession>
<dbReference type="PROSITE" id="PS51257">
    <property type="entry name" value="PROKAR_LIPOPROTEIN"/>
    <property type="match status" value="1"/>
</dbReference>
<evidence type="ECO:0000313" key="2">
    <source>
        <dbReference type="Proteomes" id="UP000558113"/>
    </source>
</evidence>
<dbReference type="RefSeq" id="WP_161696002.1">
    <property type="nucleotide sequence ID" value="NZ_JAAAMU010000003.1"/>
</dbReference>
<dbReference type="AlphaFoldDB" id="A0A7X4YLZ2"/>
<sequence>MRTYGIVGLILFSTLLVGCGSREEVVVHPTTEVSVTKGDFTYRLVTAKPEYSRGESVPIYAELTYNGDEASVTINHFASLFYFPDSGAETGLCHRLRNE</sequence>